<organism evidence="1">
    <name type="scientific">bioreactor metagenome</name>
    <dbReference type="NCBI Taxonomy" id="1076179"/>
    <lineage>
        <taxon>unclassified sequences</taxon>
        <taxon>metagenomes</taxon>
        <taxon>ecological metagenomes</taxon>
    </lineage>
</organism>
<evidence type="ECO:0000313" key="1">
    <source>
        <dbReference type="EMBL" id="MPN31266.1"/>
    </source>
</evidence>
<comment type="caution">
    <text evidence="1">The sequence shown here is derived from an EMBL/GenBank/DDBJ whole genome shotgun (WGS) entry which is preliminary data.</text>
</comment>
<dbReference type="AlphaFoldDB" id="A0A645GYD6"/>
<protein>
    <submittedName>
        <fullName evidence="1">Uncharacterized protein</fullName>
    </submittedName>
</protein>
<name>A0A645GYD6_9ZZZZ</name>
<dbReference type="EMBL" id="VSSQ01082740">
    <property type="protein sequence ID" value="MPN31266.1"/>
    <property type="molecule type" value="Genomic_DNA"/>
</dbReference>
<gene>
    <name evidence="1" type="ORF">SDC9_178740</name>
</gene>
<sequence>MAGTSGMLEISGGGGRSLVLIRLFILPAAGADFSAEKENSDSETETPLTRGFIASLEERENTIGHTTRRK</sequence>
<proteinExistence type="predicted"/>
<accession>A0A645GYD6</accession>
<reference evidence="1" key="1">
    <citation type="submission" date="2019-08" db="EMBL/GenBank/DDBJ databases">
        <authorList>
            <person name="Kucharzyk K."/>
            <person name="Murdoch R.W."/>
            <person name="Higgins S."/>
            <person name="Loffler F."/>
        </authorList>
    </citation>
    <scope>NUCLEOTIDE SEQUENCE</scope>
</reference>